<dbReference type="PROSITE" id="PS51257">
    <property type="entry name" value="PROKAR_LIPOPROTEIN"/>
    <property type="match status" value="1"/>
</dbReference>
<evidence type="ECO:0000259" key="3">
    <source>
        <dbReference type="Pfam" id="PF00144"/>
    </source>
</evidence>
<name>A0A2D0L8B7_9GAMM</name>
<dbReference type="OrthoDB" id="119951at2"/>
<dbReference type="PANTHER" id="PTHR22935:SF95">
    <property type="entry name" value="BETA-LACTAMASE-LIKE 1-RELATED"/>
    <property type="match status" value="1"/>
</dbReference>
<reference evidence="4 5" key="1">
    <citation type="journal article" date="2017" name="Nat. Microbiol.">
        <title>Natural product diversity associated with the nematode symbionts Photorhabdus and Xenorhabdus.</title>
        <authorList>
            <person name="Tobias N.J."/>
            <person name="Wolff H."/>
            <person name="Djahanschiri B."/>
            <person name="Grundmann F."/>
            <person name="Kronenwerth M."/>
            <person name="Shi Y.M."/>
            <person name="Simonyi S."/>
            <person name="Grun P."/>
            <person name="Shapiro-Ilan D."/>
            <person name="Pidot S.J."/>
            <person name="Stinear T.P."/>
            <person name="Ebersberger I."/>
            <person name="Bode H.B."/>
        </authorList>
    </citation>
    <scope>NUCLEOTIDE SEQUENCE [LARGE SCALE GENOMIC DNA]</scope>
    <source>
        <strain evidence="4 5">DSM 17907</strain>
    </source>
</reference>
<keyword evidence="5" id="KW-1185">Reference proteome</keyword>
<dbReference type="EMBL" id="NJCX01000018">
    <property type="protein sequence ID" value="PHM71890.1"/>
    <property type="molecule type" value="Genomic_DNA"/>
</dbReference>
<dbReference type="InterPro" id="IPR001466">
    <property type="entry name" value="Beta-lactam-related"/>
</dbReference>
<feature type="chain" id="PRO_5012745308" description="Beta-lactamase-related domain-containing protein" evidence="2">
    <location>
        <begin position="23"/>
        <end position="405"/>
    </location>
</feature>
<dbReference type="SUPFAM" id="SSF56601">
    <property type="entry name" value="beta-lactamase/transpeptidase-like"/>
    <property type="match status" value="1"/>
</dbReference>
<keyword evidence="2" id="KW-0732">Signal</keyword>
<dbReference type="Proteomes" id="UP000221101">
    <property type="component" value="Unassembled WGS sequence"/>
</dbReference>
<protein>
    <recommendedName>
        <fullName evidence="3">Beta-lactamase-related domain-containing protein</fullName>
    </recommendedName>
</protein>
<dbReference type="NCBIfam" id="NF007943">
    <property type="entry name" value="PRK10662.1"/>
    <property type="match status" value="1"/>
</dbReference>
<sequence length="405" mass="44988">MKKRLYKLCAVSVMTWAISACADPGHPHQNKFRQSNAQPVKWEVFEGNDNIKKIATALVDQYSQSIFEEGDPLGMAMVVIDNNQVIHRSFGETYPGSGVRPRQDSLIRIASITKLMTSEVMIKLAQKKHLKITDPLQKYTYYGVNVPNYGAGQPIRLYHLASHTSGLPREQPGGKWGRPVFIWPTQSNRWAWLKTAEISAAPGTTASYSNLAYDLLADALSNATKKSYPRLLQEEITRPYHMKDTTLTPTQSQCARLMAGVKSSPCVNTIAAAGSGGIYSTPADMQRWMQQFLSSHNQLRKQTASREQSIYFKRTELKSIKGMDVAGLADGIGLGWVYMDAKDDVPGIYQKTGGGGGFNTYMAMVPERNIGVFVVMTRKEQSKFSRVTNGINELVAALARNHNQI</sequence>
<accession>A0A2D0L8B7</accession>
<dbReference type="RefSeq" id="WP_099142574.1">
    <property type="nucleotide sequence ID" value="NZ_CAWNOR010000051.1"/>
</dbReference>
<dbReference type="Gene3D" id="3.40.710.10">
    <property type="entry name" value="DD-peptidase/beta-lactamase superfamily"/>
    <property type="match status" value="1"/>
</dbReference>
<evidence type="ECO:0000256" key="2">
    <source>
        <dbReference type="SAM" id="SignalP"/>
    </source>
</evidence>
<comment type="caution">
    <text evidence="4">The sequence shown here is derived from an EMBL/GenBank/DDBJ whole genome shotgun (WGS) entry which is preliminary data.</text>
</comment>
<gene>
    <name evidence="4" type="ORF">Xkoz_02620</name>
</gene>
<dbReference type="Pfam" id="PF00144">
    <property type="entry name" value="Beta-lactamase"/>
    <property type="match status" value="1"/>
</dbReference>
<feature type="signal peptide" evidence="2">
    <location>
        <begin position="1"/>
        <end position="22"/>
    </location>
</feature>
<evidence type="ECO:0000313" key="5">
    <source>
        <dbReference type="Proteomes" id="UP000221101"/>
    </source>
</evidence>
<dbReference type="AlphaFoldDB" id="A0A2D0L8B7"/>
<dbReference type="InterPro" id="IPR012338">
    <property type="entry name" value="Beta-lactam/transpept-like"/>
</dbReference>
<organism evidence="4 5">
    <name type="scientific">Xenorhabdus kozodoii</name>
    <dbReference type="NCBI Taxonomy" id="351676"/>
    <lineage>
        <taxon>Bacteria</taxon>
        <taxon>Pseudomonadati</taxon>
        <taxon>Pseudomonadota</taxon>
        <taxon>Gammaproteobacteria</taxon>
        <taxon>Enterobacterales</taxon>
        <taxon>Morganellaceae</taxon>
        <taxon>Xenorhabdus</taxon>
    </lineage>
</organism>
<proteinExistence type="inferred from homology"/>
<feature type="domain" description="Beta-lactamase-related" evidence="3">
    <location>
        <begin position="69"/>
        <end position="386"/>
    </location>
</feature>
<dbReference type="PANTHER" id="PTHR22935">
    <property type="entry name" value="PENICILLIN-BINDING PROTEIN"/>
    <property type="match status" value="1"/>
</dbReference>
<comment type="similarity">
    <text evidence="1">Belongs to the beta-lactamase family.</text>
</comment>
<evidence type="ECO:0000313" key="4">
    <source>
        <dbReference type="EMBL" id="PHM71890.1"/>
    </source>
</evidence>
<evidence type="ECO:0000256" key="1">
    <source>
        <dbReference type="ARBA" id="ARBA00038473"/>
    </source>
</evidence>
<dbReference type="InterPro" id="IPR051478">
    <property type="entry name" value="Beta-lactamase-like_AB/R"/>
</dbReference>